<dbReference type="AlphaFoldDB" id="A0RV65"/>
<dbReference type="EMBL" id="DP000238">
    <property type="protein sequence ID" value="ABK77232.1"/>
    <property type="molecule type" value="Genomic_DNA"/>
</dbReference>
<evidence type="ECO:0000256" key="4">
    <source>
        <dbReference type="ARBA" id="ARBA00023204"/>
    </source>
</evidence>
<dbReference type="InterPro" id="IPR036995">
    <property type="entry name" value="MPG_sf"/>
</dbReference>
<dbReference type="NCBIfam" id="TIGR00567">
    <property type="entry name" value="3mg"/>
    <property type="match status" value="1"/>
</dbReference>
<evidence type="ECO:0000256" key="1">
    <source>
        <dbReference type="ARBA" id="ARBA00009232"/>
    </source>
</evidence>
<comment type="similarity">
    <text evidence="1 5">Belongs to the DNA glycosylase MPG family.</text>
</comment>
<dbReference type="EnsemblBacteria" id="ABK77232">
    <property type="protein sequence ID" value="ABK77232"/>
    <property type="gene ID" value="CENSYa_0599"/>
</dbReference>
<gene>
    <name evidence="6" type="ordered locus">CENSYa_0599</name>
</gene>
<evidence type="ECO:0000313" key="7">
    <source>
        <dbReference type="Proteomes" id="UP000000758"/>
    </source>
</evidence>
<dbReference type="Proteomes" id="UP000000758">
    <property type="component" value="Chromosome"/>
</dbReference>
<dbReference type="GO" id="GO:0006284">
    <property type="term" value="P:base-excision repair"/>
    <property type="evidence" value="ECO:0007669"/>
    <property type="project" value="InterPro"/>
</dbReference>
<dbReference type="CDD" id="cd00540">
    <property type="entry name" value="AAG"/>
    <property type="match status" value="1"/>
</dbReference>
<dbReference type="SUPFAM" id="SSF50486">
    <property type="entry name" value="FMT C-terminal domain-like"/>
    <property type="match status" value="1"/>
</dbReference>
<organism evidence="6 7">
    <name type="scientific">Cenarchaeum symbiosum (strain A)</name>
    <dbReference type="NCBI Taxonomy" id="414004"/>
    <lineage>
        <taxon>Archaea</taxon>
        <taxon>Nitrososphaerota</taxon>
        <taxon>Candidatus Cenarchaeales</taxon>
        <taxon>Candidatus Cenarchaeaceae</taxon>
        <taxon>Candidatus Cenarchaeum</taxon>
    </lineage>
</organism>
<evidence type="ECO:0000256" key="2">
    <source>
        <dbReference type="ARBA" id="ARBA00022763"/>
    </source>
</evidence>
<dbReference type="GO" id="GO:0003677">
    <property type="term" value="F:DNA binding"/>
    <property type="evidence" value="ECO:0007669"/>
    <property type="project" value="InterPro"/>
</dbReference>
<dbReference type="Pfam" id="PF02245">
    <property type="entry name" value="Pur_DNA_glyco"/>
    <property type="match status" value="1"/>
</dbReference>
<evidence type="ECO:0000313" key="6">
    <source>
        <dbReference type="EMBL" id="ABK77232.1"/>
    </source>
</evidence>
<dbReference type="PANTHER" id="PTHR10429:SF0">
    <property type="entry name" value="DNA-3-METHYLADENINE GLYCOSYLASE"/>
    <property type="match status" value="1"/>
</dbReference>
<dbReference type="Gene3D" id="3.10.300.10">
    <property type="entry name" value="Methylpurine-DNA glycosylase (MPG)"/>
    <property type="match status" value="1"/>
</dbReference>
<dbReference type="HOGENOM" id="CLU_060471_4_1_2"/>
<keyword evidence="3 5" id="KW-0378">Hydrolase</keyword>
<dbReference type="PANTHER" id="PTHR10429">
    <property type="entry name" value="DNA-3-METHYLADENINE GLYCOSYLASE"/>
    <property type="match status" value="1"/>
</dbReference>
<reference evidence="6 7" key="1">
    <citation type="journal article" date="2006" name="Proc. Natl. Acad. Sci. U.S.A.">
        <title>Genomic analysis of the uncultivated marine crenarchaeote Cenarchaeum symbiosum.</title>
        <authorList>
            <person name="Hallam S.J."/>
            <person name="Konstantinidis K.T."/>
            <person name="Putnam N."/>
            <person name="Schleper C."/>
            <person name="Watanabe Y."/>
            <person name="Sugahara J."/>
            <person name="Preston C."/>
            <person name="de la Torre J."/>
            <person name="Richardson P.M."/>
            <person name="DeLong E.F."/>
        </authorList>
    </citation>
    <scope>NUCLEOTIDE SEQUENCE [LARGE SCALE GENOMIC DNA]</scope>
    <source>
        <strain evidence="7">A</strain>
    </source>
</reference>
<sequence>MTPLDRAFYSREPAAVARGLLGKRLARKIDGITMSGVIIETEAYGSSDDPASHAHRGMTGRNRAMFGEVGRAYVYFTYGMHYCMNVVARRGRSDAGAVLIRAIRPELGAAQMSKNRNGRAAISDGPAKLTQAMRISAEQYGEDLTRRGALYIAEGPRIRSITASPRVGIRRGTDLLWNFKVK</sequence>
<keyword evidence="7" id="KW-1185">Reference proteome</keyword>
<dbReference type="GO" id="GO:0003905">
    <property type="term" value="F:alkylbase DNA N-glycosylase activity"/>
    <property type="evidence" value="ECO:0007669"/>
    <property type="project" value="InterPro"/>
</dbReference>
<keyword evidence="6" id="KW-0326">Glycosidase</keyword>
<evidence type="ECO:0000256" key="3">
    <source>
        <dbReference type="ARBA" id="ARBA00022801"/>
    </source>
</evidence>
<dbReference type="InterPro" id="IPR011034">
    <property type="entry name" value="Formyl_transferase-like_C_sf"/>
</dbReference>
<evidence type="ECO:0000256" key="5">
    <source>
        <dbReference type="HAMAP-Rule" id="MF_00527"/>
    </source>
</evidence>
<protein>
    <recommendedName>
        <fullName evidence="5">Putative 3-methyladenine DNA glycosylase</fullName>
        <ecNumber evidence="5">3.2.2.-</ecNumber>
    </recommendedName>
</protein>
<dbReference type="InterPro" id="IPR003180">
    <property type="entry name" value="MPG"/>
</dbReference>
<name>A0RV65_CENSY</name>
<keyword evidence="2 5" id="KW-0227">DNA damage</keyword>
<accession>A0RV65</accession>
<dbReference type="STRING" id="414004.CENSYa_0599"/>
<dbReference type="PATRIC" id="fig|414004.10.peg.548"/>
<dbReference type="EC" id="3.2.2.-" evidence="5"/>
<keyword evidence="4 5" id="KW-0234">DNA repair</keyword>
<proteinExistence type="inferred from homology"/>
<dbReference type="KEGG" id="csy:CENSYa_0599"/>
<dbReference type="HAMAP" id="MF_00527">
    <property type="entry name" value="3MGH"/>
    <property type="match status" value="1"/>
</dbReference>